<evidence type="ECO:0000313" key="9">
    <source>
        <dbReference type="EMBL" id="PWN89832.1"/>
    </source>
</evidence>
<dbReference type="SMART" id="SM00845">
    <property type="entry name" value="GatB_Yqey"/>
    <property type="match status" value="1"/>
</dbReference>
<keyword evidence="4 7" id="KW-0067">ATP-binding</keyword>
<dbReference type="PROSITE" id="PS01234">
    <property type="entry name" value="GATB"/>
    <property type="match status" value="1"/>
</dbReference>
<dbReference type="Pfam" id="PF02637">
    <property type="entry name" value="GatB_Yqey"/>
    <property type="match status" value="1"/>
</dbReference>
<dbReference type="HAMAP" id="MF_00121">
    <property type="entry name" value="GatB"/>
    <property type="match status" value="1"/>
</dbReference>
<dbReference type="SUPFAM" id="SSF89095">
    <property type="entry name" value="GatB/YqeY motif"/>
    <property type="match status" value="1"/>
</dbReference>
<dbReference type="FunCoup" id="A0A316YKV5">
    <property type="interactions" value="278"/>
</dbReference>
<dbReference type="InterPro" id="IPR003789">
    <property type="entry name" value="Asn/Gln_tRNA_amidoTrase-B-like"/>
</dbReference>
<comment type="subunit">
    <text evidence="7">Subunit of the heterotrimeric GatCAB amidotransferase (AdT) complex, composed of A, B and C subunits.</text>
</comment>
<evidence type="ECO:0000256" key="5">
    <source>
        <dbReference type="ARBA" id="ARBA00022917"/>
    </source>
</evidence>
<dbReference type="GO" id="GO:0005524">
    <property type="term" value="F:ATP binding"/>
    <property type="evidence" value="ECO:0007669"/>
    <property type="project" value="UniProtKB-KW"/>
</dbReference>
<evidence type="ECO:0000256" key="6">
    <source>
        <dbReference type="ARBA" id="ARBA00047913"/>
    </source>
</evidence>
<reference evidence="9 10" key="1">
    <citation type="journal article" date="2018" name="Mol. Biol. Evol.">
        <title>Broad Genomic Sampling Reveals a Smut Pathogenic Ancestry of the Fungal Clade Ustilaginomycotina.</title>
        <authorList>
            <person name="Kijpornyongpan T."/>
            <person name="Mondo S.J."/>
            <person name="Barry K."/>
            <person name="Sandor L."/>
            <person name="Lee J."/>
            <person name="Lipzen A."/>
            <person name="Pangilinan J."/>
            <person name="LaButti K."/>
            <person name="Hainaut M."/>
            <person name="Henrissat B."/>
            <person name="Grigoriev I.V."/>
            <person name="Spatafora J.W."/>
            <person name="Aime M.C."/>
        </authorList>
    </citation>
    <scope>NUCLEOTIDE SEQUENCE [LARGE SCALE GENOMIC DNA]</scope>
    <source>
        <strain evidence="9 10">MCA 4198</strain>
    </source>
</reference>
<gene>
    <name evidence="9" type="ORF">FA10DRAFT_230371</name>
</gene>
<dbReference type="EC" id="6.3.5.-" evidence="7"/>
<evidence type="ECO:0000256" key="4">
    <source>
        <dbReference type="ARBA" id="ARBA00022840"/>
    </source>
</evidence>
<dbReference type="EMBL" id="KZ819636">
    <property type="protein sequence ID" value="PWN89832.1"/>
    <property type="molecule type" value="Genomic_DNA"/>
</dbReference>
<keyword evidence="3 7" id="KW-0547">Nucleotide-binding</keyword>
<proteinExistence type="inferred from homology"/>
<dbReference type="GO" id="GO:0016740">
    <property type="term" value="F:transferase activity"/>
    <property type="evidence" value="ECO:0007669"/>
    <property type="project" value="UniProtKB-KW"/>
</dbReference>
<protein>
    <recommendedName>
        <fullName evidence="7">Glutamyl-tRNA(Gln) amidotransferase subunit B, mitochondrial</fullName>
        <shortName evidence="7">Glu-AdT subunit B</shortName>
        <ecNumber evidence="7">6.3.5.-</ecNumber>
    </recommendedName>
</protein>
<dbReference type="Pfam" id="PF02934">
    <property type="entry name" value="GatB_N"/>
    <property type="match status" value="1"/>
</dbReference>
<dbReference type="PANTHER" id="PTHR11659:SF0">
    <property type="entry name" value="GLUTAMYL-TRNA(GLN) AMIDOTRANSFERASE SUBUNIT B, MITOCHONDRIAL"/>
    <property type="match status" value="1"/>
</dbReference>
<organism evidence="9 10">
    <name type="scientific">Acaromyces ingoldii</name>
    <dbReference type="NCBI Taxonomy" id="215250"/>
    <lineage>
        <taxon>Eukaryota</taxon>
        <taxon>Fungi</taxon>
        <taxon>Dikarya</taxon>
        <taxon>Basidiomycota</taxon>
        <taxon>Ustilaginomycotina</taxon>
        <taxon>Exobasidiomycetes</taxon>
        <taxon>Exobasidiales</taxon>
        <taxon>Cryptobasidiaceae</taxon>
        <taxon>Acaromyces</taxon>
    </lineage>
</organism>
<evidence type="ECO:0000313" key="10">
    <source>
        <dbReference type="Proteomes" id="UP000245768"/>
    </source>
</evidence>
<name>A0A316YKV5_9BASI</name>
<evidence type="ECO:0000259" key="8">
    <source>
        <dbReference type="SMART" id="SM00845"/>
    </source>
</evidence>
<dbReference type="STRING" id="215250.A0A316YKV5"/>
<evidence type="ECO:0000256" key="2">
    <source>
        <dbReference type="ARBA" id="ARBA00022598"/>
    </source>
</evidence>
<dbReference type="InterPro" id="IPR017958">
    <property type="entry name" value="Gln-tRNA_amidoTrfase_suB_CS"/>
</dbReference>
<dbReference type="GO" id="GO:0070681">
    <property type="term" value="P:glutaminyl-tRNAGln biosynthesis via transamidation"/>
    <property type="evidence" value="ECO:0007669"/>
    <property type="project" value="UniProtKB-UniRule"/>
</dbReference>
<evidence type="ECO:0000256" key="7">
    <source>
        <dbReference type="HAMAP-Rule" id="MF_03147"/>
    </source>
</evidence>
<evidence type="ECO:0000256" key="3">
    <source>
        <dbReference type="ARBA" id="ARBA00022741"/>
    </source>
</evidence>
<sequence length="529" mass="58204">MAKGKQRATAEYEPLAAGWEAVIGVECHIQLKTSTKLFSSAPSASSSSATQHIDDGPNSRVVPFDAALPGSLPRLTREPVTLALKACIAMGCTLENDVGFDRKHYFYPDLPSGYQITQRYAPLARDGRLRLRFDEGYLGDVADEVEVRIEQVQLEQDTAKSTHHFTSSQQHQRTFVDVDRAGQPLIEVVSGPDMRKPEQAGAYVRKLREVVRRIGASDGNMDEGSLRCDVNVSVHRIGEPWGTRCEVKNLNSVRFVMNAAAHEMHRQQRILAGGGTVEQETRAYDEVGATTYRLRSKEQSPDYRYMPDANLAPLAVAGDERLLDEVRASMPELPDEQRSRLLETYGLPARDINVLMRIGLEDEGAVSSDDDVSAVAFFEQVAQGRDARVAINWTIQELLKALNSQSLAFRQNPVSAEHLGELIDVVESGQATMSTARKLVESLVSRSVELKKGQRVLAYLEQQGALALNSAADLGPLCQEAVEALPSEAEAVKEGKIKAVERIVGQVMKLAKGRADANATRKLLLEMLK</sequence>
<feature type="domain" description="Asn/Gln amidotransferase" evidence="8">
    <location>
        <begin position="376"/>
        <end position="528"/>
    </location>
</feature>
<dbReference type="GO" id="GO:0005739">
    <property type="term" value="C:mitochondrion"/>
    <property type="evidence" value="ECO:0007669"/>
    <property type="project" value="UniProtKB-SubCell"/>
</dbReference>
<comment type="subcellular location">
    <subcellularLocation>
        <location evidence="7">Mitochondrion</location>
    </subcellularLocation>
</comment>
<dbReference type="Gene3D" id="1.10.10.410">
    <property type="match status" value="1"/>
</dbReference>
<dbReference type="AlphaFoldDB" id="A0A316YKV5"/>
<evidence type="ECO:0000256" key="1">
    <source>
        <dbReference type="ARBA" id="ARBA00005306"/>
    </source>
</evidence>
<dbReference type="NCBIfam" id="NF004014">
    <property type="entry name" value="PRK05477.1-4"/>
    <property type="match status" value="1"/>
</dbReference>
<dbReference type="Proteomes" id="UP000245768">
    <property type="component" value="Unassembled WGS sequence"/>
</dbReference>
<comment type="similarity">
    <text evidence="1 7">Belongs to the GatB/GatE family. GatB subfamily.</text>
</comment>
<keyword evidence="2 7" id="KW-0436">Ligase</keyword>
<dbReference type="InterPro" id="IPR004413">
    <property type="entry name" value="GatB"/>
</dbReference>
<dbReference type="RefSeq" id="XP_025377030.1">
    <property type="nucleotide sequence ID" value="XM_025518817.1"/>
</dbReference>
<dbReference type="SUPFAM" id="SSF55931">
    <property type="entry name" value="Glutamine synthetase/guanido kinase"/>
    <property type="match status" value="1"/>
</dbReference>
<keyword evidence="5 7" id="KW-0648">Protein biosynthesis</keyword>
<dbReference type="InterPro" id="IPR006075">
    <property type="entry name" value="Asn/Gln-tRNA_Trfase_suB/E_cat"/>
</dbReference>
<dbReference type="InterPro" id="IPR017959">
    <property type="entry name" value="Asn/Gln-tRNA_amidoTrfase_suB/E"/>
</dbReference>
<dbReference type="GO" id="GO:0032543">
    <property type="term" value="P:mitochondrial translation"/>
    <property type="evidence" value="ECO:0007669"/>
    <property type="project" value="UniProtKB-UniRule"/>
</dbReference>
<dbReference type="InterPro" id="IPR018027">
    <property type="entry name" value="Asn/Gln_amidotransferase"/>
</dbReference>
<dbReference type="NCBIfam" id="TIGR00133">
    <property type="entry name" value="gatB"/>
    <property type="match status" value="1"/>
</dbReference>
<dbReference type="GeneID" id="37040733"/>
<keyword evidence="10" id="KW-1185">Reference proteome</keyword>
<dbReference type="InterPro" id="IPR023168">
    <property type="entry name" value="GatB_Yqey_C_2"/>
</dbReference>
<dbReference type="PANTHER" id="PTHR11659">
    <property type="entry name" value="GLUTAMYL-TRNA GLN AMIDOTRANSFERASE SUBUNIT B MITOCHONDRIAL AND PROKARYOTIC PET112-RELATED"/>
    <property type="match status" value="1"/>
</dbReference>
<accession>A0A316YKV5</accession>
<comment type="catalytic activity">
    <reaction evidence="6 7">
        <text>L-glutamyl-tRNA(Gln) + L-glutamine + ATP + H2O = L-glutaminyl-tRNA(Gln) + L-glutamate + ADP + phosphate + H(+)</text>
        <dbReference type="Rhea" id="RHEA:17521"/>
        <dbReference type="Rhea" id="RHEA-COMP:9681"/>
        <dbReference type="Rhea" id="RHEA-COMP:9684"/>
        <dbReference type="ChEBI" id="CHEBI:15377"/>
        <dbReference type="ChEBI" id="CHEBI:15378"/>
        <dbReference type="ChEBI" id="CHEBI:29985"/>
        <dbReference type="ChEBI" id="CHEBI:30616"/>
        <dbReference type="ChEBI" id="CHEBI:43474"/>
        <dbReference type="ChEBI" id="CHEBI:58359"/>
        <dbReference type="ChEBI" id="CHEBI:78520"/>
        <dbReference type="ChEBI" id="CHEBI:78521"/>
        <dbReference type="ChEBI" id="CHEBI:456216"/>
    </reaction>
</comment>
<dbReference type="OrthoDB" id="1722066at2759"/>
<dbReference type="InterPro" id="IPR014746">
    <property type="entry name" value="Gln_synth/guanido_kin_cat_dom"/>
</dbReference>
<dbReference type="GO" id="GO:0030956">
    <property type="term" value="C:glutamyl-tRNA(Gln) amidotransferase complex"/>
    <property type="evidence" value="ECO:0007669"/>
    <property type="project" value="UniProtKB-UniRule"/>
</dbReference>
<keyword evidence="9" id="KW-0808">Transferase</keyword>
<dbReference type="GO" id="GO:0050567">
    <property type="term" value="F:glutaminyl-tRNA synthase (glutamine-hydrolyzing) activity"/>
    <property type="evidence" value="ECO:0007669"/>
    <property type="project" value="UniProtKB-UniRule"/>
</dbReference>
<keyword evidence="7" id="KW-0496">Mitochondrion</keyword>
<comment type="function">
    <text evidence="7">Allows the formation of correctly charged Gln-tRNA(Gln) through the transamidation of misacylated Glu-tRNA(Gln) in the mitochondria. The reaction takes place in the presence of glutamine and ATP through an activated gamma-phospho-Glu-tRNA(Gln).</text>
</comment>
<dbReference type="NCBIfam" id="NF004012">
    <property type="entry name" value="PRK05477.1-2"/>
    <property type="match status" value="1"/>
</dbReference>
<dbReference type="InParanoid" id="A0A316YKV5"/>